<keyword evidence="3" id="KW-1185">Reference proteome</keyword>
<name>A0A4P9ZMJ8_9FUNG</name>
<accession>A0A4P9ZMJ8</accession>
<dbReference type="Proteomes" id="UP000268162">
    <property type="component" value="Unassembled WGS sequence"/>
</dbReference>
<sequence>MTTPNSAPVSSNSANLPSSTTRELAAATSGQVDKEAVASTRIPKAAGNRPDAPGSTNYLRPTTTLGTMTLTKSKSYPQMKVKRSMASILCSTNDGTPVPNRLFTRDQIYMLVHNSTTHRRSIRKPVNPHCLANLGSSSPPTAATFFLPAVDMPFPSPRYDRRGSCLPENRPYYRHIPHHPEDPR</sequence>
<reference evidence="3" key="1">
    <citation type="journal article" date="2018" name="Nat. Microbiol.">
        <title>Leveraging single-cell genomics to expand the fungal tree of life.</title>
        <authorList>
            <person name="Ahrendt S.R."/>
            <person name="Quandt C.A."/>
            <person name="Ciobanu D."/>
            <person name="Clum A."/>
            <person name="Salamov A."/>
            <person name="Andreopoulos B."/>
            <person name="Cheng J.F."/>
            <person name="Woyke T."/>
            <person name="Pelin A."/>
            <person name="Henrissat B."/>
            <person name="Reynolds N.K."/>
            <person name="Benny G.L."/>
            <person name="Smith M.E."/>
            <person name="James T.Y."/>
            <person name="Grigoriev I.V."/>
        </authorList>
    </citation>
    <scope>NUCLEOTIDE SEQUENCE [LARGE SCALE GENOMIC DNA]</scope>
    <source>
        <strain evidence="3">RSA 468</strain>
    </source>
</reference>
<protein>
    <submittedName>
        <fullName evidence="2">Uncharacterized protein</fullName>
    </submittedName>
</protein>
<dbReference type="EMBL" id="ML003787">
    <property type="protein sequence ID" value="RKP33520.1"/>
    <property type="molecule type" value="Genomic_DNA"/>
</dbReference>
<feature type="compositionally biased region" description="Low complexity" evidence="1">
    <location>
        <begin position="1"/>
        <end position="21"/>
    </location>
</feature>
<gene>
    <name evidence="2" type="ORF">BJ085DRAFT_40115</name>
</gene>
<evidence type="ECO:0000313" key="3">
    <source>
        <dbReference type="Proteomes" id="UP000268162"/>
    </source>
</evidence>
<proteinExistence type="predicted"/>
<evidence type="ECO:0000256" key="1">
    <source>
        <dbReference type="SAM" id="MobiDB-lite"/>
    </source>
</evidence>
<feature type="region of interest" description="Disordered" evidence="1">
    <location>
        <begin position="165"/>
        <end position="184"/>
    </location>
</feature>
<feature type="region of interest" description="Disordered" evidence="1">
    <location>
        <begin position="1"/>
        <end position="61"/>
    </location>
</feature>
<evidence type="ECO:0000313" key="2">
    <source>
        <dbReference type="EMBL" id="RKP33520.1"/>
    </source>
</evidence>
<dbReference type="AlphaFoldDB" id="A0A4P9ZMJ8"/>
<organism evidence="2 3">
    <name type="scientific">Dimargaris cristalligena</name>
    <dbReference type="NCBI Taxonomy" id="215637"/>
    <lineage>
        <taxon>Eukaryota</taxon>
        <taxon>Fungi</taxon>
        <taxon>Fungi incertae sedis</taxon>
        <taxon>Zoopagomycota</taxon>
        <taxon>Kickxellomycotina</taxon>
        <taxon>Dimargaritomycetes</taxon>
        <taxon>Dimargaritales</taxon>
        <taxon>Dimargaritaceae</taxon>
        <taxon>Dimargaris</taxon>
    </lineage>
</organism>